<gene>
    <name evidence="5" type="ORF">DB31_6341</name>
</gene>
<dbReference type="InterPro" id="IPR020904">
    <property type="entry name" value="Sc_DH/Rdtase_CS"/>
</dbReference>
<dbReference type="SMART" id="SM00822">
    <property type="entry name" value="PKS_KR"/>
    <property type="match status" value="1"/>
</dbReference>
<evidence type="ECO:0000256" key="3">
    <source>
        <dbReference type="RuleBase" id="RU000363"/>
    </source>
</evidence>
<organism evidence="5 6">
    <name type="scientific">Hyalangium minutum</name>
    <dbReference type="NCBI Taxonomy" id="394096"/>
    <lineage>
        <taxon>Bacteria</taxon>
        <taxon>Pseudomonadati</taxon>
        <taxon>Myxococcota</taxon>
        <taxon>Myxococcia</taxon>
        <taxon>Myxococcales</taxon>
        <taxon>Cystobacterineae</taxon>
        <taxon>Archangiaceae</taxon>
        <taxon>Hyalangium</taxon>
    </lineage>
</organism>
<dbReference type="Gene3D" id="3.40.50.720">
    <property type="entry name" value="NAD(P)-binding Rossmann-like Domain"/>
    <property type="match status" value="1"/>
</dbReference>
<keyword evidence="6" id="KW-1185">Reference proteome</keyword>
<comment type="caution">
    <text evidence="5">The sequence shown here is derived from an EMBL/GenBank/DDBJ whole genome shotgun (WGS) entry which is preliminary data.</text>
</comment>
<dbReference type="SUPFAM" id="SSF51735">
    <property type="entry name" value="NAD(P)-binding Rossmann-fold domains"/>
    <property type="match status" value="1"/>
</dbReference>
<dbReference type="EMBL" id="JMCB01000004">
    <property type="protein sequence ID" value="KFE69366.1"/>
    <property type="molecule type" value="Genomic_DNA"/>
</dbReference>
<comment type="similarity">
    <text evidence="1 3">Belongs to the short-chain dehydrogenases/reductases (SDR) family.</text>
</comment>
<dbReference type="PRINTS" id="PR00080">
    <property type="entry name" value="SDRFAMILY"/>
</dbReference>
<evidence type="ECO:0000259" key="4">
    <source>
        <dbReference type="SMART" id="SM00822"/>
    </source>
</evidence>
<evidence type="ECO:0000313" key="6">
    <source>
        <dbReference type="Proteomes" id="UP000028725"/>
    </source>
</evidence>
<sequence length="310" mass="33425">MGATKLRESVVVITGASSAIGRATALRFARKGATVVLTARSESALRQLASECERLGARTLVLPADVTDEASSHELAQLAAGAFQRIDVWVNNAEESLFVGLQDTPPDAFRQRVETHLVGYLQGARAALPTFHQQGHGVLINVSSVFGTLGAPYQNAYATSKYALRGLSETLRQEGRDALVRVVTVLPATLTTPLLHQGASATHKRVKPLEPLYAADRIARAIVRSARHPKREVYVNGAAPRPRLLSTLIRRPLRPAAPASSQPLAPTPSAALSAPWRHSTPLRTGLLLGLLAVPVLLGWRWLAHSRGYFF</sequence>
<dbReference type="STRING" id="394096.DB31_6341"/>
<dbReference type="Proteomes" id="UP000028725">
    <property type="component" value="Unassembled WGS sequence"/>
</dbReference>
<dbReference type="PROSITE" id="PS00061">
    <property type="entry name" value="ADH_SHORT"/>
    <property type="match status" value="1"/>
</dbReference>
<dbReference type="PRINTS" id="PR00081">
    <property type="entry name" value="GDHRDH"/>
</dbReference>
<dbReference type="GO" id="GO:0016020">
    <property type="term" value="C:membrane"/>
    <property type="evidence" value="ECO:0007669"/>
    <property type="project" value="TreeGrafter"/>
</dbReference>
<feature type="domain" description="Ketoreductase" evidence="4">
    <location>
        <begin position="9"/>
        <end position="189"/>
    </location>
</feature>
<keyword evidence="2" id="KW-0560">Oxidoreductase</keyword>
<evidence type="ECO:0000256" key="2">
    <source>
        <dbReference type="ARBA" id="ARBA00023002"/>
    </source>
</evidence>
<dbReference type="OrthoDB" id="9781689at2"/>
<dbReference type="AlphaFoldDB" id="A0A085WNV3"/>
<dbReference type="GO" id="GO:0016491">
    <property type="term" value="F:oxidoreductase activity"/>
    <property type="evidence" value="ECO:0007669"/>
    <property type="project" value="UniProtKB-KW"/>
</dbReference>
<dbReference type="InterPro" id="IPR002347">
    <property type="entry name" value="SDR_fam"/>
</dbReference>
<dbReference type="PANTHER" id="PTHR44196:SF1">
    <property type="entry name" value="DEHYDROGENASE_REDUCTASE SDR FAMILY MEMBER 7B"/>
    <property type="match status" value="1"/>
</dbReference>
<dbReference type="InterPro" id="IPR036291">
    <property type="entry name" value="NAD(P)-bd_dom_sf"/>
</dbReference>
<dbReference type="Pfam" id="PF00106">
    <property type="entry name" value="adh_short"/>
    <property type="match status" value="1"/>
</dbReference>
<dbReference type="PANTHER" id="PTHR44196">
    <property type="entry name" value="DEHYDROGENASE/REDUCTASE SDR FAMILY MEMBER 7B"/>
    <property type="match status" value="1"/>
</dbReference>
<accession>A0A085WNV3</accession>
<protein>
    <submittedName>
        <fullName evidence="5">Short-chain dehydrogenase/reductase SDR</fullName>
    </submittedName>
</protein>
<dbReference type="InterPro" id="IPR057326">
    <property type="entry name" value="KR_dom"/>
</dbReference>
<proteinExistence type="inferred from homology"/>
<evidence type="ECO:0000256" key="1">
    <source>
        <dbReference type="ARBA" id="ARBA00006484"/>
    </source>
</evidence>
<name>A0A085WNV3_9BACT</name>
<dbReference type="RefSeq" id="WP_052419899.1">
    <property type="nucleotide sequence ID" value="NZ_JMCB01000004.1"/>
</dbReference>
<reference evidence="5 6" key="1">
    <citation type="submission" date="2014-04" db="EMBL/GenBank/DDBJ databases">
        <title>Genome assembly of Hyalangium minutum DSM 14724.</title>
        <authorList>
            <person name="Sharma G."/>
            <person name="Subramanian S."/>
        </authorList>
    </citation>
    <scope>NUCLEOTIDE SEQUENCE [LARGE SCALE GENOMIC DNA]</scope>
    <source>
        <strain evidence="5 6">DSM 14724</strain>
    </source>
</reference>
<evidence type="ECO:0000313" key="5">
    <source>
        <dbReference type="EMBL" id="KFE69366.1"/>
    </source>
</evidence>